<evidence type="ECO:0000256" key="1">
    <source>
        <dbReference type="ARBA" id="ARBA00006738"/>
    </source>
</evidence>
<dbReference type="Gene3D" id="3.40.1350.10">
    <property type="match status" value="1"/>
</dbReference>
<dbReference type="Pfam" id="PF02021">
    <property type="entry name" value="UPF0102"/>
    <property type="match status" value="1"/>
</dbReference>
<dbReference type="GO" id="GO:0003676">
    <property type="term" value="F:nucleic acid binding"/>
    <property type="evidence" value="ECO:0007669"/>
    <property type="project" value="InterPro"/>
</dbReference>
<reference evidence="3 4" key="1">
    <citation type="submission" date="2019-07" db="EMBL/GenBank/DDBJ databases">
        <authorList>
            <person name="Zhao L.H."/>
        </authorList>
    </citation>
    <scope>NUCLEOTIDE SEQUENCE [LARGE SCALE GENOMIC DNA]</scope>
    <source>
        <strain evidence="3 4">Co35</strain>
    </source>
</reference>
<dbReference type="CDD" id="cd20736">
    <property type="entry name" value="PoNe_Nuclease"/>
    <property type="match status" value="1"/>
</dbReference>
<keyword evidence="4" id="KW-1185">Reference proteome</keyword>
<organism evidence="3 4">
    <name type="scientific">Aeromicrobium piscarium</name>
    <dbReference type="NCBI Taxonomy" id="2590901"/>
    <lineage>
        <taxon>Bacteria</taxon>
        <taxon>Bacillati</taxon>
        <taxon>Actinomycetota</taxon>
        <taxon>Actinomycetes</taxon>
        <taxon>Propionibacteriales</taxon>
        <taxon>Nocardioidaceae</taxon>
        <taxon>Aeromicrobium</taxon>
    </lineage>
</organism>
<dbReference type="HAMAP" id="MF_00048">
    <property type="entry name" value="UPF0102"/>
    <property type="match status" value="1"/>
</dbReference>
<gene>
    <name evidence="3" type="ORF">FNM00_03175</name>
</gene>
<dbReference type="PANTHER" id="PTHR34039:SF1">
    <property type="entry name" value="UPF0102 PROTEIN YRAN"/>
    <property type="match status" value="1"/>
</dbReference>
<dbReference type="SUPFAM" id="SSF52980">
    <property type="entry name" value="Restriction endonuclease-like"/>
    <property type="match status" value="1"/>
</dbReference>
<dbReference type="AlphaFoldDB" id="A0A554SGJ6"/>
<sequence length="120" mass="12998">MTYARNKALGAYGERLAYDFLREAGMVVLDRNWTSRFGEIDIVARDGDTLVICEVKTRSGDAFGTPLEAVGPRKAATLRRLAAHWLEVSGLHPPAVRIDVVAVVVPARGAPRVERVAGVA</sequence>
<dbReference type="NCBIfam" id="NF009154">
    <property type="entry name" value="PRK12497.3-3"/>
    <property type="match status" value="1"/>
</dbReference>
<accession>A0A554SGJ6</accession>
<dbReference type="Proteomes" id="UP000316988">
    <property type="component" value="Unassembled WGS sequence"/>
</dbReference>
<evidence type="ECO:0000313" key="3">
    <source>
        <dbReference type="EMBL" id="TSD65443.1"/>
    </source>
</evidence>
<comment type="similarity">
    <text evidence="1 2">Belongs to the UPF0102 family.</text>
</comment>
<dbReference type="InterPro" id="IPR011335">
    <property type="entry name" value="Restrct_endonuc-II-like"/>
</dbReference>
<dbReference type="NCBIfam" id="NF009150">
    <property type="entry name" value="PRK12497.1-3"/>
    <property type="match status" value="1"/>
</dbReference>
<evidence type="ECO:0000256" key="2">
    <source>
        <dbReference type="HAMAP-Rule" id="MF_00048"/>
    </source>
</evidence>
<dbReference type="EMBL" id="VLNT01000002">
    <property type="protein sequence ID" value="TSD65443.1"/>
    <property type="molecule type" value="Genomic_DNA"/>
</dbReference>
<comment type="caution">
    <text evidence="3">The sequence shown here is derived from an EMBL/GenBank/DDBJ whole genome shotgun (WGS) entry which is preliminary data.</text>
</comment>
<dbReference type="InterPro" id="IPR003509">
    <property type="entry name" value="UPF0102_YraN-like"/>
</dbReference>
<dbReference type="RefSeq" id="WP_143911567.1">
    <property type="nucleotide sequence ID" value="NZ_VLNT01000002.1"/>
</dbReference>
<name>A0A554SGJ6_9ACTN</name>
<evidence type="ECO:0000313" key="4">
    <source>
        <dbReference type="Proteomes" id="UP000316988"/>
    </source>
</evidence>
<dbReference type="OrthoDB" id="9794876at2"/>
<protein>
    <recommendedName>
        <fullName evidence="2">UPF0102 protein FNM00_03175</fullName>
    </recommendedName>
</protein>
<proteinExistence type="inferred from homology"/>
<dbReference type="PANTHER" id="PTHR34039">
    <property type="entry name" value="UPF0102 PROTEIN YRAN"/>
    <property type="match status" value="1"/>
</dbReference>
<dbReference type="InterPro" id="IPR011856">
    <property type="entry name" value="tRNA_endonuc-like_dom_sf"/>
</dbReference>